<keyword evidence="1" id="KW-0472">Membrane</keyword>
<evidence type="ECO:0000313" key="2">
    <source>
        <dbReference type="EMBL" id="PIP04798.1"/>
    </source>
</evidence>
<evidence type="ECO:0008006" key="4">
    <source>
        <dbReference type="Google" id="ProtNLM"/>
    </source>
</evidence>
<dbReference type="EMBL" id="PCQY01000006">
    <property type="protein sequence ID" value="PIP04798.1"/>
    <property type="molecule type" value="Genomic_DNA"/>
</dbReference>
<reference evidence="2 3" key="1">
    <citation type="submission" date="2017-09" db="EMBL/GenBank/DDBJ databases">
        <title>Depth-based differentiation of microbial function through sediment-hosted aquifers and enrichment of novel symbionts in the deep terrestrial subsurface.</title>
        <authorList>
            <person name="Probst A.J."/>
            <person name="Ladd B."/>
            <person name="Jarett J.K."/>
            <person name="Geller-Mcgrath D.E."/>
            <person name="Sieber C.M."/>
            <person name="Emerson J.B."/>
            <person name="Anantharaman K."/>
            <person name="Thomas B.C."/>
            <person name="Malmstrom R."/>
            <person name="Stieglmeier M."/>
            <person name="Klingl A."/>
            <person name="Woyke T."/>
            <person name="Ryan C.M."/>
            <person name="Banfield J.F."/>
        </authorList>
    </citation>
    <scope>NUCLEOTIDE SEQUENCE [LARGE SCALE GENOMIC DNA]</scope>
    <source>
        <strain evidence="2">CG23_combo_of_CG06-09_8_20_14_all_40_14</strain>
    </source>
</reference>
<evidence type="ECO:0000256" key="1">
    <source>
        <dbReference type="SAM" id="Phobius"/>
    </source>
</evidence>
<feature type="transmembrane region" description="Helical" evidence="1">
    <location>
        <begin position="27"/>
        <end position="52"/>
    </location>
</feature>
<dbReference type="Pfam" id="PF09136">
    <property type="entry name" value="Glucodextran_B"/>
    <property type="match status" value="1"/>
</dbReference>
<proteinExistence type="predicted"/>
<dbReference type="Proteomes" id="UP000231388">
    <property type="component" value="Unassembled WGS sequence"/>
</dbReference>
<comment type="caution">
    <text evidence="2">The sequence shown here is derived from an EMBL/GenBank/DDBJ whole genome shotgun (WGS) entry which is preliminary data.</text>
</comment>
<dbReference type="Gene3D" id="2.60.40.10">
    <property type="entry name" value="Immunoglobulins"/>
    <property type="match status" value="2"/>
</dbReference>
<dbReference type="AlphaFoldDB" id="A0A2G9XCS6"/>
<keyword evidence="1" id="KW-0812">Transmembrane</keyword>
<keyword evidence="1" id="KW-1133">Transmembrane helix</keyword>
<dbReference type="InterPro" id="IPR013783">
    <property type="entry name" value="Ig-like_fold"/>
</dbReference>
<organism evidence="2 3">
    <name type="scientific">candidate division WWE3 bacterium CG23_combo_of_CG06-09_8_20_14_all_40_14</name>
    <dbReference type="NCBI Taxonomy" id="1975095"/>
    <lineage>
        <taxon>Bacteria</taxon>
        <taxon>Katanobacteria</taxon>
    </lineage>
</organism>
<accession>A0A2G9XCS6</accession>
<name>A0A2G9XCS6_UNCKA</name>
<sequence length="243" mass="27372">MPYYYKPKKRAKTVAVKKVYKKLYKSLGLTAGIIIFMYFWLVTVIPNINIVWDIFKRDKPQQSALTGIPPNKPVILDLQKFTNKEKIDIQGTAKAGTTVKLYLNGRENQKTLADNDSFFTFNEIPLQKDITEIYATATDDEENISEPSATHKVTYDNKPPEIAITKPNGQSVEEPINAYRIEGAVNEDTTVTVNGKTAQTLYDKTFSILVNLKEGGNSFKIEAVDKAGNKTTKDIYINFSKTD</sequence>
<protein>
    <recommendedName>
        <fullName evidence="4">Bacterial Ig-like domain-containing protein</fullName>
    </recommendedName>
</protein>
<evidence type="ECO:0000313" key="3">
    <source>
        <dbReference type="Proteomes" id="UP000231388"/>
    </source>
</evidence>
<gene>
    <name evidence="2" type="ORF">COX53_00345</name>
</gene>